<dbReference type="Pfam" id="PF21670">
    <property type="entry name" value="HOOK_N_NuMA"/>
    <property type="match status" value="1"/>
</dbReference>
<dbReference type="GeneTree" id="ENSGT00940000166338"/>
<dbReference type="GO" id="GO:0005876">
    <property type="term" value="C:spindle microtubule"/>
    <property type="evidence" value="ECO:0007669"/>
    <property type="project" value="TreeGrafter"/>
</dbReference>
<dbReference type="PANTHER" id="PTHR18902:SF24">
    <property type="entry name" value="NUCLEAR MITOTIC APPARATUS PROTEIN 1"/>
    <property type="match status" value="1"/>
</dbReference>
<dbReference type="GO" id="GO:0008017">
    <property type="term" value="F:microtubule binding"/>
    <property type="evidence" value="ECO:0007669"/>
    <property type="project" value="TreeGrafter"/>
</dbReference>
<accession>A0A3Q3DGP0</accession>
<feature type="domain" description="Nuclear mitotic apparatus protein 1 N-terminal hook" evidence="7">
    <location>
        <begin position="6"/>
        <end position="153"/>
    </location>
</feature>
<feature type="coiled-coil region" evidence="5">
    <location>
        <begin position="915"/>
        <end position="981"/>
    </location>
</feature>
<dbReference type="InterPro" id="IPR048724">
    <property type="entry name" value="NuMA_N_HOOK"/>
</dbReference>
<dbReference type="GO" id="GO:0000922">
    <property type="term" value="C:spindle pole"/>
    <property type="evidence" value="ECO:0007669"/>
    <property type="project" value="TreeGrafter"/>
</dbReference>
<evidence type="ECO:0000256" key="4">
    <source>
        <dbReference type="ARBA" id="ARBA00023054"/>
    </source>
</evidence>
<evidence type="ECO:0000313" key="8">
    <source>
        <dbReference type="Ensembl" id="ENSHCOP00000011695.1"/>
    </source>
</evidence>
<evidence type="ECO:0000256" key="3">
    <source>
        <dbReference type="ARBA" id="ARBA00022553"/>
    </source>
</evidence>
<reference evidence="8" key="1">
    <citation type="submission" date="2025-08" db="UniProtKB">
        <authorList>
            <consortium name="Ensembl"/>
        </authorList>
    </citation>
    <scope>IDENTIFICATION</scope>
</reference>
<dbReference type="GO" id="GO:0000132">
    <property type="term" value="P:establishment of mitotic spindle orientation"/>
    <property type="evidence" value="ECO:0007669"/>
    <property type="project" value="TreeGrafter"/>
</dbReference>
<feature type="coiled-coil region" evidence="5">
    <location>
        <begin position="1123"/>
        <end position="1262"/>
    </location>
</feature>
<dbReference type="Gene3D" id="1.10.287.1490">
    <property type="match status" value="1"/>
</dbReference>
<name>A0A3Q3DGP0_HIPCM</name>
<feature type="compositionally biased region" description="Polar residues" evidence="6">
    <location>
        <begin position="1692"/>
        <end position="1705"/>
    </location>
</feature>
<keyword evidence="9" id="KW-1185">Reference proteome</keyword>
<sequence length="1815" mass="205660">MAFLNLGVKALLSWVNNIILAHREINIEELRDGEFLLHVVHKLKKEPNPPLIQSTEERFKVIAEFVENDCRFSPTKGPSVSWDNIRNGINLTVEIAKVLLLLVYHDMMSERCTLKTLDCEVEREIANLTISFVMESHGSVFLSSGLDAYLAKRYLPVPPEILAQTASTSTSSASTASMLSDEDSPVFHRTKKITFVDMHTVASSSVSKSPLQDIMNTPKFQLRKIQRQMIKEQDYRDGLEKELAGKISLITQRESHINQLQYCLDKMKREQSDQELTTKEQINELETKNNSLQLRLNEILKDNKDCKNNFSLMERKVNELEEENGVLSSQMRRANAQLSIFQAEVGRLTETLASGQEEWRAKMDYLQSELGQATAQKELLAEQIQILQGKISCLEDEIRVATKQDVGENMGPVMERDELECEIDRLKNKLDSTFGSLKKAEATVEAKILQLSAYEQEIAKQKELLEQQNLQIEDIVQAKDCILKELQKEISQQRAALQKEIDQLKFQLEQAEQQKAQEISEIQKLIAALQQELDTLRETTREKEHLLNQAKEKVKDLETKFHDLTAILVDKDNQINVLKEEVKVFTIETMKSKDEIETKDQLLAQLRLETSNQQVVLQNRIQTLTVEVENLSLSVQRAEQEVQLKHDLLARTEQENIKQKEVLQQQILTSEVEASRLSTEIEARNEQLVILHKDSSKESEILQEQINHLKSQVDYLNNSLKKAEDHLQSLQELLAQQERESAGQKDILLQQLSVSEDSVRTMKAEIQTKEEHIALLNKQFSETSQLLHQDIHSLEEQVESLTSSLKNAEENLKSKESLFAKQHSQSTLEMEKLQTQMISSQEEVSRLISKLHAKEEQLSLLMNESSTQSELLEQKIDSLDKQLESLSHSLWITKDQVKAKDDLIVKLEKENTFHIEALKKHNMDLLQEAKQFKEEIQTKDHQFDLFRIESSKQSESLKNEIQSLKRQIQSVTESLQTAEEQVKTKVDLLANKEIAISTERNKYQSLMESSSAEVTLLRDRIQALEQQLATQKESSLQTDMLHKEISQLKDQLAAVNNLLSEAKQTVQAQSATMTAQEQECVHQKKLLNHQLSASEAEMRKVTVEIQVRDERIMQLNANHSKQSDLLGQEIQHLKKQVESLREAEEDIHIKNDLLTQQQMEKDMKLQEMSQKEEIQQKQLSSFETEILKLRECHDEKQKLLIKTEEELDLLKSELAAVKIQTAEKDHSLNTLNAELAIQAKLVQKAKQEAQDNAKMLAEIQEEAAKTTHALKLELVDLKRQLEVMSLQRTDKGQQILGTQQLSAHLMEELQLSASQPDVSKMKVAFADLNLCTHNQIPGHQGEMSESFYLEVPGSRSNVHTKVEPKRIMSSDSLDQSSLEDLLNNTRTISAPDESSTPLVRSSERLAAKRRGLKAESLETLYFTPINTRHNNRTTAESKTEVDLGYTNPLSSVKRRRTTQVINITMTKKTPGGVEGEETFYSLASAYSQPNLSSAHGSRPVSMEVFDTPARMTATANDQFSSLPGYRRSTLHSQTASTFGVGAENEPEGAPDDWMRIAELQARNKACLPHLKSSYPAEFEAGCKSVLPFTDEDVRTGDPTETIRRASVMPGQLQDSLASHRHSLAALQSSTAAGIRSHRLSLMADHPTSKSVSSSQLKSPRFTKRAASTLCVPQMSPEKKLKASCFPRPLTPKNKNINSGPSNSQLDPVLSPVNRRQSMMFTIDNTPNKSSNNYLKRGLNKLRSSTRKSPSNTSKNAMQKENKHAAVSLAAAGRAGRGGSSKSPQVICKENRKSPKTTSKSPRLTASARKMKRRMV</sequence>
<comment type="subcellular location">
    <subcellularLocation>
        <location evidence="1">Cytoplasm</location>
    </subcellularLocation>
</comment>
<dbReference type="InterPro" id="IPR051841">
    <property type="entry name" value="MT-Golgi_org_protein"/>
</dbReference>
<dbReference type="OMA" id="MLDQHKN"/>
<keyword evidence="3" id="KW-0597">Phosphoprotein</keyword>
<feature type="region of interest" description="Disordered" evidence="6">
    <location>
        <begin position="1685"/>
        <end position="1709"/>
    </location>
</feature>
<feature type="coiled-coil region" evidence="5">
    <location>
        <begin position="621"/>
        <end position="655"/>
    </location>
</feature>
<proteinExistence type="predicted"/>
<reference evidence="8" key="2">
    <citation type="submission" date="2025-09" db="UniProtKB">
        <authorList>
            <consortium name="Ensembl"/>
        </authorList>
    </citation>
    <scope>IDENTIFICATION</scope>
</reference>
<dbReference type="CDD" id="cd22224">
    <property type="entry name" value="HkD_NuMA"/>
    <property type="match status" value="1"/>
</dbReference>
<dbReference type="STRING" id="109280.ENSHCOP00000011695"/>
<keyword evidence="4 5" id="KW-0175">Coiled coil</keyword>
<dbReference type="GO" id="GO:0005737">
    <property type="term" value="C:cytoplasm"/>
    <property type="evidence" value="ECO:0007669"/>
    <property type="project" value="UniProtKB-SubCell"/>
</dbReference>
<organism evidence="8 9">
    <name type="scientific">Hippocampus comes</name>
    <name type="common">Tiger tail seahorse</name>
    <dbReference type="NCBI Taxonomy" id="109280"/>
    <lineage>
        <taxon>Eukaryota</taxon>
        <taxon>Metazoa</taxon>
        <taxon>Chordata</taxon>
        <taxon>Craniata</taxon>
        <taxon>Vertebrata</taxon>
        <taxon>Euteleostomi</taxon>
        <taxon>Actinopterygii</taxon>
        <taxon>Neopterygii</taxon>
        <taxon>Teleostei</taxon>
        <taxon>Neoteleostei</taxon>
        <taxon>Acanthomorphata</taxon>
        <taxon>Syngnathiaria</taxon>
        <taxon>Syngnathiformes</taxon>
        <taxon>Syngnathoidei</taxon>
        <taxon>Syngnathidae</taxon>
        <taxon>Hippocampus</taxon>
    </lineage>
</organism>
<protein>
    <submittedName>
        <fullName evidence="8">Nuclear mitotic apparatus protein 1</fullName>
    </submittedName>
</protein>
<evidence type="ECO:0000259" key="7">
    <source>
        <dbReference type="Pfam" id="PF21670"/>
    </source>
</evidence>
<dbReference type="Proteomes" id="UP000264820">
    <property type="component" value="Unplaced"/>
</dbReference>
<feature type="region of interest" description="Disordered" evidence="6">
    <location>
        <begin position="1740"/>
        <end position="1815"/>
    </location>
</feature>
<evidence type="ECO:0000313" key="9">
    <source>
        <dbReference type="Proteomes" id="UP000264820"/>
    </source>
</evidence>
<evidence type="ECO:0000256" key="6">
    <source>
        <dbReference type="SAM" id="MobiDB-lite"/>
    </source>
</evidence>
<feature type="compositionally biased region" description="Low complexity" evidence="6">
    <location>
        <begin position="1764"/>
        <end position="1773"/>
    </location>
</feature>
<feature type="coiled-coil region" evidence="5">
    <location>
        <begin position="1007"/>
        <end position="1079"/>
    </location>
</feature>
<feature type="coiled-coil region" evidence="5">
    <location>
        <begin position="692"/>
        <end position="889"/>
    </location>
</feature>
<evidence type="ECO:0000256" key="1">
    <source>
        <dbReference type="ARBA" id="ARBA00004496"/>
    </source>
</evidence>
<keyword evidence="2" id="KW-0963">Cytoplasm</keyword>
<feature type="coiled-coil region" evidence="5">
    <location>
        <begin position="370"/>
        <end position="567"/>
    </location>
</feature>
<dbReference type="Ensembl" id="ENSHCOT00000018501.1">
    <property type="protein sequence ID" value="ENSHCOP00000011695.1"/>
    <property type="gene ID" value="ENSHCOG00000014560.1"/>
</dbReference>
<evidence type="ECO:0000256" key="5">
    <source>
        <dbReference type="SAM" id="Coils"/>
    </source>
</evidence>
<evidence type="ECO:0000256" key="2">
    <source>
        <dbReference type="ARBA" id="ARBA00022490"/>
    </source>
</evidence>
<dbReference type="GO" id="GO:0005813">
    <property type="term" value="C:centrosome"/>
    <property type="evidence" value="ECO:0007669"/>
    <property type="project" value="TreeGrafter"/>
</dbReference>
<feature type="compositionally biased region" description="Polar residues" evidence="6">
    <location>
        <begin position="1746"/>
        <end position="1756"/>
    </location>
</feature>
<dbReference type="PANTHER" id="PTHR18902">
    <property type="entry name" value="NUCLEAR MITOTIC APPARATUS PROTEIN 1-RELATED"/>
    <property type="match status" value="1"/>
</dbReference>
<feature type="coiled-coil region" evidence="5">
    <location>
        <begin position="282"/>
        <end position="337"/>
    </location>
</feature>